<dbReference type="Gene3D" id="3.30.40.10">
    <property type="entry name" value="Zinc/RING finger domain, C3HC4 (zinc finger)"/>
    <property type="match status" value="1"/>
</dbReference>
<dbReference type="Pfam" id="PF00628">
    <property type="entry name" value="PHD"/>
    <property type="match status" value="1"/>
</dbReference>
<evidence type="ECO:0000256" key="1">
    <source>
        <dbReference type="ARBA" id="ARBA00022723"/>
    </source>
</evidence>
<evidence type="ECO:0000313" key="7">
    <source>
        <dbReference type="EMBL" id="CCE80191.1"/>
    </source>
</evidence>
<dbReference type="InterPro" id="IPR052819">
    <property type="entry name" value="Chromatin_regulatory_protein"/>
</dbReference>
<evidence type="ECO:0000259" key="6">
    <source>
        <dbReference type="PROSITE" id="PS50016"/>
    </source>
</evidence>
<keyword evidence="3" id="KW-0862">Zinc</keyword>
<evidence type="ECO:0000256" key="2">
    <source>
        <dbReference type="ARBA" id="ARBA00022771"/>
    </source>
</evidence>
<feature type="compositionally biased region" description="Low complexity" evidence="5">
    <location>
        <begin position="44"/>
        <end position="63"/>
    </location>
</feature>
<evidence type="ECO:0000313" key="8">
    <source>
        <dbReference type="EMBL" id="CCE80956.1"/>
    </source>
</evidence>
<feature type="compositionally biased region" description="Basic and acidic residues" evidence="5">
    <location>
        <begin position="225"/>
        <end position="253"/>
    </location>
</feature>
<feature type="compositionally biased region" description="Polar residues" evidence="5">
    <location>
        <begin position="260"/>
        <end position="269"/>
    </location>
</feature>
<dbReference type="SMART" id="SM00249">
    <property type="entry name" value="PHD"/>
    <property type="match status" value="2"/>
</dbReference>
<organism evidence="8 9">
    <name type="scientific">Pichia sorbitophila (strain ATCC MYA-4447 / BCRC 22081 / CBS 7064 / NBRC 10061 / NRRL Y-12695)</name>
    <name type="common">Hybrid yeast</name>
    <dbReference type="NCBI Taxonomy" id="559304"/>
    <lineage>
        <taxon>Eukaryota</taxon>
        <taxon>Fungi</taxon>
        <taxon>Dikarya</taxon>
        <taxon>Ascomycota</taxon>
        <taxon>Saccharomycotina</taxon>
        <taxon>Pichiomycetes</taxon>
        <taxon>Debaryomycetaceae</taxon>
        <taxon>Millerozyma</taxon>
    </lineage>
</organism>
<dbReference type="InterPro" id="IPR011011">
    <property type="entry name" value="Znf_FYVE_PHD"/>
</dbReference>
<feature type="region of interest" description="Disordered" evidence="5">
    <location>
        <begin position="1"/>
        <end position="115"/>
    </location>
</feature>
<dbReference type="SUPFAM" id="SSF57903">
    <property type="entry name" value="FYVE/PHD zinc finger"/>
    <property type="match status" value="2"/>
</dbReference>
<feature type="compositionally biased region" description="Polar residues" evidence="5">
    <location>
        <begin position="296"/>
        <end position="308"/>
    </location>
</feature>
<dbReference type="Gene3D" id="2.30.30.1150">
    <property type="match status" value="1"/>
</dbReference>
<dbReference type="eggNOG" id="KOG4299">
    <property type="taxonomic scope" value="Eukaryota"/>
</dbReference>
<keyword evidence="1" id="KW-0479">Metal-binding</keyword>
<feature type="domain" description="PHD-type" evidence="6">
    <location>
        <begin position="325"/>
        <end position="372"/>
    </location>
</feature>
<evidence type="ECO:0000256" key="3">
    <source>
        <dbReference type="ARBA" id="ARBA00022833"/>
    </source>
</evidence>
<dbReference type="InterPro" id="IPR019787">
    <property type="entry name" value="Znf_PHD-finger"/>
</dbReference>
<dbReference type="PROSITE" id="PS50016">
    <property type="entry name" value="ZF_PHD_2"/>
    <property type="match status" value="1"/>
</dbReference>
<dbReference type="GO" id="GO:0008270">
    <property type="term" value="F:zinc ion binding"/>
    <property type="evidence" value="ECO:0007669"/>
    <property type="project" value="UniProtKB-KW"/>
</dbReference>
<feature type="compositionally biased region" description="Basic residues" evidence="5">
    <location>
        <begin position="31"/>
        <end position="41"/>
    </location>
</feature>
<dbReference type="GO" id="GO:0032221">
    <property type="term" value="C:Rpd3S complex"/>
    <property type="evidence" value="ECO:0007669"/>
    <property type="project" value="TreeGrafter"/>
</dbReference>
<name>G8YHQ4_PICSO</name>
<evidence type="ECO:0000256" key="4">
    <source>
        <dbReference type="PROSITE-ProRule" id="PRU00146"/>
    </source>
</evidence>
<dbReference type="PROSITE" id="PS01359">
    <property type="entry name" value="ZF_PHD_1"/>
    <property type="match status" value="1"/>
</dbReference>
<evidence type="ECO:0000313" key="9">
    <source>
        <dbReference type="Proteomes" id="UP000005222"/>
    </source>
</evidence>
<dbReference type="InterPro" id="IPR013083">
    <property type="entry name" value="Znf_RING/FYVE/PHD"/>
</dbReference>
<keyword evidence="9" id="KW-1185">Reference proteome</keyword>
<dbReference type="HOGENOM" id="CLU_020803_0_0_1"/>
<dbReference type="InterPro" id="IPR001965">
    <property type="entry name" value="Znf_PHD"/>
</dbReference>
<dbReference type="STRING" id="559304.G8YHQ4"/>
<dbReference type="EMBL" id="FO082052">
    <property type="protein sequence ID" value="CCE80956.1"/>
    <property type="molecule type" value="Genomic_DNA"/>
</dbReference>
<dbReference type="OrthoDB" id="5876363at2759"/>
<dbReference type="Proteomes" id="UP000005222">
    <property type="component" value="Chromosome H"/>
</dbReference>
<feature type="compositionally biased region" description="Basic and acidic residues" evidence="5">
    <location>
        <begin position="207"/>
        <end position="218"/>
    </location>
</feature>
<reference evidence="9" key="2">
    <citation type="journal article" date="2012" name="G3 (Bethesda)">
        <title>Pichia sorbitophila, an interspecies yeast hybrid reveals early steps of genome resolution following polyploidization.</title>
        <authorList>
            <person name="Leh Louis V."/>
            <person name="Despons L."/>
            <person name="Friedrich A."/>
            <person name="Martin T."/>
            <person name="Durrens P."/>
            <person name="Casaregola S."/>
            <person name="Neuveglise C."/>
            <person name="Fairhead C."/>
            <person name="Marck C."/>
            <person name="Cruz J.A."/>
            <person name="Straub M.L."/>
            <person name="Kugler V."/>
            <person name="Sacerdot C."/>
            <person name="Uzunov Z."/>
            <person name="Thierry A."/>
            <person name="Weiss S."/>
            <person name="Bleykasten C."/>
            <person name="De Montigny J."/>
            <person name="Jacques N."/>
            <person name="Jung P."/>
            <person name="Lemaire M."/>
            <person name="Mallet S."/>
            <person name="Morel G."/>
            <person name="Richard G.F."/>
            <person name="Sarkar A."/>
            <person name="Savel G."/>
            <person name="Schacherer J."/>
            <person name="Seret M.L."/>
            <person name="Talla E."/>
            <person name="Samson G."/>
            <person name="Jubin C."/>
            <person name="Poulain J."/>
            <person name="Vacherie B."/>
            <person name="Barbe V."/>
            <person name="Pelletier E."/>
            <person name="Sherman D.J."/>
            <person name="Westhof E."/>
            <person name="Weissenbach J."/>
            <person name="Baret P.V."/>
            <person name="Wincker P."/>
            <person name="Gaillardin C."/>
            <person name="Dujon B."/>
            <person name="Souciet J.L."/>
        </authorList>
    </citation>
    <scope>NUCLEOTIDE SEQUENCE [LARGE SCALE GENOMIC DNA]</scope>
    <source>
        <strain evidence="9">ATCC MYA-4447 / BCRC 22081 / CBS 7064 / NBRC 10061 / NRRL Y-12695</strain>
    </source>
</reference>
<dbReference type="PANTHER" id="PTHR47636:SF1">
    <property type="entry name" value="TRANSCRIPTIONAL REGULATORY PROTEIN RCO1"/>
    <property type="match status" value="1"/>
</dbReference>
<gene>
    <name evidence="8" type="primary">Piso0_003293</name>
    <name evidence="7" type="ORF">GNLVRS01_PISO0G09136g</name>
    <name evidence="8" type="ORF">GNLVRS01_PISO0H09137g</name>
</gene>
<dbReference type="GO" id="GO:0006357">
    <property type="term" value="P:regulation of transcription by RNA polymerase II"/>
    <property type="evidence" value="ECO:0007669"/>
    <property type="project" value="TreeGrafter"/>
</dbReference>
<dbReference type="PANTHER" id="PTHR47636">
    <property type="entry name" value="TRANSCRIPTIONAL REGULATORY PROTEIN RCO1"/>
    <property type="match status" value="1"/>
</dbReference>
<feature type="compositionally biased region" description="Polar residues" evidence="5">
    <location>
        <begin position="64"/>
        <end position="75"/>
    </location>
</feature>
<dbReference type="FunCoup" id="G8YHQ4">
    <property type="interactions" value="391"/>
</dbReference>
<sequence length="789" mass="88908">MPKVHIEQYFQPSDTVASKDDGEEIGIEKKKVGKKRGRKKKVTSDNSKNNIKSNGKSPSESSSRASQKDSATSNTDVEDSSEEYRGVKNGNSQNTRSKRHSPRLIEEKYESEMGLQSSPVIWERKVNDNGEGGGILAGCVIQKGGRKEFIEPQLAEPEPAYTGLPLEAFPNTKIKKESLWPSRGTGRRGPKNGAAKADSDSQNVEASTDRSSMETEYRHHLKTNYYDELKTESDIRRIGRPIRDNQSKDEEPKKRHVATSAKTNLTKTPRQTKHKPSDLSNSVRSSKRIKVISPKKSASTNLAPTSGAGTVFSEDRDDGPTKDNDDFCSTCGGPGIFICCDSCTKSFHFTCCEPPLEECPEDSWNCRECVYKLNPGSRVSWNDIGVFGQLINQTSSRNPIEFQLPKRLRENTFVGVTTGDNGIYKDTSEKEEMTPSKLNGSQLPGYNMNKDLEIDKLYDKDGNPYLCHKCGLSGLKNRTLTHCDYCPLVWHLDCLDYPLCIPKSLGSKWRCPNHFEELLPEGLYSKRIFKDAQVIDSSLHSQFLKLASMRNFIIKYDNQPYLNSESGNPATLQAYIQYESDDFSRPDIQFKREDTPSYVESITLSKSNNQGDTHPDFKIPDFFQNISTSHGTSAKASQKLSKIISLTDSNEETNSSAFIYRIPEKSIELDFISKVSDEKAAANQRLVSVTKKDVMGELEDYAARERVESNEVEREFVESLSQVKQGDSLPLRKPKLNFDELVKAALKDESMCNNKRSTELKEDEIEDLLRIKQLMEIKGKEKLLQFLEH</sequence>
<dbReference type="EMBL" id="FO082053">
    <property type="protein sequence ID" value="CCE80191.1"/>
    <property type="molecule type" value="Genomic_DNA"/>
</dbReference>
<dbReference type="AlphaFoldDB" id="G8YHQ4"/>
<feature type="region of interest" description="Disordered" evidence="5">
    <location>
        <begin position="161"/>
        <end position="318"/>
    </location>
</feature>
<dbReference type="CDD" id="cd15534">
    <property type="entry name" value="PHD2_PHF12_Rco1"/>
    <property type="match status" value="1"/>
</dbReference>
<protein>
    <submittedName>
        <fullName evidence="8">Piso0_003293 protein</fullName>
    </submittedName>
</protein>
<dbReference type="InParanoid" id="G8YHQ4"/>
<dbReference type="CDD" id="cd15535">
    <property type="entry name" value="PHD1_Rco1"/>
    <property type="match status" value="1"/>
</dbReference>
<proteinExistence type="predicted"/>
<evidence type="ECO:0000256" key="5">
    <source>
        <dbReference type="SAM" id="MobiDB-lite"/>
    </source>
</evidence>
<accession>G8YHQ4</accession>
<keyword evidence="2 4" id="KW-0863">Zinc-finger</keyword>
<reference evidence="8" key="1">
    <citation type="submission" date="2011-10" db="EMBL/GenBank/DDBJ databases">
        <authorList>
            <person name="Genoscope - CEA"/>
        </authorList>
    </citation>
    <scope>NUCLEOTIDE SEQUENCE</scope>
</reference>
<dbReference type="Proteomes" id="UP000005222">
    <property type="component" value="Chromosome G"/>
</dbReference>
<dbReference type="InterPro" id="IPR019786">
    <property type="entry name" value="Zinc_finger_PHD-type_CS"/>
</dbReference>